<organism evidence="1 2">
    <name type="scientific">Dentiradicibacter hellwigii</name>
    <dbReference type="NCBI Taxonomy" id="3149053"/>
    <lineage>
        <taxon>Bacteria</taxon>
        <taxon>Pseudomonadati</taxon>
        <taxon>Pseudomonadota</taxon>
        <taxon>Betaproteobacteria</taxon>
        <taxon>Rhodocyclales</taxon>
        <taxon>Rhodocyclaceae</taxon>
        <taxon>Dentiradicibacter</taxon>
    </lineage>
</organism>
<sequence length="67" mass="7602">MGLIADGQVELRANYALENGVPGVESVTKVKQDKTVKGGKFRKTRKGTERQGKHHVRFCIELRQFFL</sequence>
<dbReference type="EMBL" id="JBEUWX010000002">
    <property type="protein sequence ID" value="MFA9949671.1"/>
    <property type="molecule type" value="Genomic_DNA"/>
</dbReference>
<name>A0ABV4UDE9_9RHOO</name>
<reference evidence="2" key="1">
    <citation type="submission" date="2024-06" db="EMBL/GenBank/DDBJ databases">
        <title>Radixoralia hellwigii gen. nov., sp nov., isolated from a root canal in the human oral cavity.</title>
        <authorList>
            <person name="Bartsch S."/>
            <person name="Wittmer A."/>
            <person name="Schulz A.-K."/>
            <person name="Neumann-Schaal M."/>
            <person name="Wolf J."/>
            <person name="Gronow S."/>
            <person name="Tennert C."/>
            <person name="Haecker G."/>
            <person name="Cieplik F."/>
            <person name="Al-Ahmad A."/>
        </authorList>
    </citation>
    <scope>NUCLEOTIDE SEQUENCE [LARGE SCALE GENOMIC DNA]</scope>
    <source>
        <strain evidence="2">Wk13</strain>
    </source>
</reference>
<evidence type="ECO:0000313" key="1">
    <source>
        <dbReference type="EMBL" id="MFA9949671.1"/>
    </source>
</evidence>
<accession>A0ABV4UDE9</accession>
<evidence type="ECO:0000313" key="2">
    <source>
        <dbReference type="Proteomes" id="UP001574673"/>
    </source>
</evidence>
<proteinExistence type="predicted"/>
<gene>
    <name evidence="1" type="ORF">ABCS64_04890</name>
</gene>
<dbReference type="RefSeq" id="WP_418890781.1">
    <property type="nucleotide sequence ID" value="NZ_JBEUWX010000002.1"/>
</dbReference>
<keyword evidence="2" id="KW-1185">Reference proteome</keyword>
<dbReference type="Proteomes" id="UP001574673">
    <property type="component" value="Unassembled WGS sequence"/>
</dbReference>
<comment type="caution">
    <text evidence="1">The sequence shown here is derived from an EMBL/GenBank/DDBJ whole genome shotgun (WGS) entry which is preliminary data.</text>
</comment>
<protein>
    <submittedName>
        <fullName evidence="1">Uncharacterized protein</fullName>
    </submittedName>
</protein>